<protein>
    <submittedName>
        <fullName evidence="1">Uncharacterized protein</fullName>
    </submittedName>
</protein>
<name>A0A512AWX7_9BACT</name>
<dbReference type="Proteomes" id="UP000321532">
    <property type="component" value="Unassembled WGS sequence"/>
</dbReference>
<dbReference type="EMBL" id="BJYS01000013">
    <property type="protein sequence ID" value="GEO04235.1"/>
    <property type="molecule type" value="Genomic_DNA"/>
</dbReference>
<accession>A0A512AWX7</accession>
<proteinExistence type="predicted"/>
<sequence>MAVASGCSTSRTITASGKVTPQGKFKLGYNSAFNVATAPLAEIDDVTRAAVNAVKNRDSLYLEDVQPLTEGLLAYSLDPVGTSSEFYIRYGLAPRVDMGYKYASGAHVLDAMYQFLGSTGTPANPGPEGLYGSIGLQYSGQNASLPSKLGLRTLSSILNYELSRKDILIPLVFSYSLGPEEEVGNISWGLVYSHSFIKYGFAPGKLFRKYAGNMVEKVNPFTNKENYASYGAFLNAKLGYKYAYVVPAISIYYQNYGNYEIFGLQSRNYKGVTIVPSLGLQFNLGYDKRR</sequence>
<gene>
    <name evidence="1" type="ORF">AAE02nite_18990</name>
</gene>
<evidence type="ECO:0000313" key="2">
    <source>
        <dbReference type="Proteomes" id="UP000321532"/>
    </source>
</evidence>
<evidence type="ECO:0000313" key="1">
    <source>
        <dbReference type="EMBL" id="GEO04235.1"/>
    </source>
</evidence>
<reference evidence="1 2" key="1">
    <citation type="submission" date="2019-07" db="EMBL/GenBank/DDBJ databases">
        <title>Whole genome shotgun sequence of Adhaeribacter aerolatus NBRC 106133.</title>
        <authorList>
            <person name="Hosoyama A."/>
            <person name="Uohara A."/>
            <person name="Ohji S."/>
            <person name="Ichikawa N."/>
        </authorList>
    </citation>
    <scope>NUCLEOTIDE SEQUENCE [LARGE SCALE GENOMIC DNA]</scope>
    <source>
        <strain evidence="1 2">NBRC 106133</strain>
    </source>
</reference>
<comment type="caution">
    <text evidence="1">The sequence shown here is derived from an EMBL/GenBank/DDBJ whole genome shotgun (WGS) entry which is preliminary data.</text>
</comment>
<organism evidence="1 2">
    <name type="scientific">Adhaeribacter aerolatus</name>
    <dbReference type="NCBI Taxonomy" id="670289"/>
    <lineage>
        <taxon>Bacteria</taxon>
        <taxon>Pseudomonadati</taxon>
        <taxon>Bacteroidota</taxon>
        <taxon>Cytophagia</taxon>
        <taxon>Cytophagales</taxon>
        <taxon>Hymenobacteraceae</taxon>
        <taxon>Adhaeribacter</taxon>
    </lineage>
</organism>
<keyword evidence="2" id="KW-1185">Reference proteome</keyword>
<dbReference type="AlphaFoldDB" id="A0A512AWX7"/>